<keyword evidence="1" id="KW-0040">ANK repeat</keyword>
<dbReference type="InterPro" id="IPR036770">
    <property type="entry name" value="Ankyrin_rpt-contain_sf"/>
</dbReference>
<dbReference type="SMART" id="SM00248">
    <property type="entry name" value="ANK"/>
    <property type="match status" value="1"/>
</dbReference>
<feature type="compositionally biased region" description="Basic and acidic residues" evidence="2">
    <location>
        <begin position="153"/>
        <end position="162"/>
    </location>
</feature>
<protein>
    <submittedName>
        <fullName evidence="4">Uncharacterized protein</fullName>
    </submittedName>
</protein>
<accession>A0A915IAC8</accession>
<dbReference type="Pfam" id="PF00023">
    <property type="entry name" value="Ank"/>
    <property type="match status" value="1"/>
</dbReference>
<feature type="region of interest" description="Disordered" evidence="2">
    <location>
        <begin position="136"/>
        <end position="162"/>
    </location>
</feature>
<organism evidence="3 4">
    <name type="scientific">Romanomermis culicivorax</name>
    <name type="common">Nematode worm</name>
    <dbReference type="NCBI Taxonomy" id="13658"/>
    <lineage>
        <taxon>Eukaryota</taxon>
        <taxon>Metazoa</taxon>
        <taxon>Ecdysozoa</taxon>
        <taxon>Nematoda</taxon>
        <taxon>Enoplea</taxon>
        <taxon>Dorylaimia</taxon>
        <taxon>Mermithida</taxon>
        <taxon>Mermithoidea</taxon>
        <taxon>Mermithidae</taxon>
        <taxon>Romanomermis</taxon>
    </lineage>
</organism>
<dbReference type="WBParaSite" id="nRc.2.0.1.t10728-RA">
    <property type="protein sequence ID" value="nRc.2.0.1.t10728-RA"/>
    <property type="gene ID" value="nRc.2.0.1.g10728"/>
</dbReference>
<dbReference type="PROSITE" id="PS50088">
    <property type="entry name" value="ANK_REPEAT"/>
    <property type="match status" value="1"/>
</dbReference>
<dbReference type="InterPro" id="IPR002110">
    <property type="entry name" value="Ankyrin_rpt"/>
</dbReference>
<sequence>MGWADIVQLLLAKFPNLVLNSTIFHLNFGSSTSPLHLAAINGKTETIRVLLDAGFDINLLFGDDAPRQSSSEFNGHKEDTDSMRSTNSKKNLHVTWFGTYDNVPAIQNGSVKVATGDQIEHVEPSAANVKHVEKTPQCQPEPESENCAIVTQNEDRQWHEVK</sequence>
<evidence type="ECO:0000313" key="4">
    <source>
        <dbReference type="WBParaSite" id="nRc.2.0.1.t10728-RA"/>
    </source>
</evidence>
<keyword evidence="3" id="KW-1185">Reference proteome</keyword>
<evidence type="ECO:0000256" key="1">
    <source>
        <dbReference type="PROSITE-ProRule" id="PRU00023"/>
    </source>
</evidence>
<feature type="repeat" description="ANK" evidence="1">
    <location>
        <begin position="30"/>
        <end position="58"/>
    </location>
</feature>
<reference evidence="4" key="1">
    <citation type="submission" date="2022-11" db="UniProtKB">
        <authorList>
            <consortium name="WormBaseParasite"/>
        </authorList>
    </citation>
    <scope>IDENTIFICATION</scope>
</reference>
<proteinExistence type="predicted"/>
<evidence type="ECO:0000313" key="3">
    <source>
        <dbReference type="Proteomes" id="UP000887565"/>
    </source>
</evidence>
<dbReference type="SUPFAM" id="SSF48403">
    <property type="entry name" value="Ankyrin repeat"/>
    <property type="match status" value="1"/>
</dbReference>
<dbReference type="Proteomes" id="UP000887565">
    <property type="component" value="Unplaced"/>
</dbReference>
<name>A0A915IAC8_ROMCU</name>
<dbReference type="AlphaFoldDB" id="A0A915IAC8"/>
<dbReference type="PROSITE" id="PS50297">
    <property type="entry name" value="ANK_REP_REGION"/>
    <property type="match status" value="1"/>
</dbReference>
<evidence type="ECO:0000256" key="2">
    <source>
        <dbReference type="SAM" id="MobiDB-lite"/>
    </source>
</evidence>
<feature type="region of interest" description="Disordered" evidence="2">
    <location>
        <begin position="67"/>
        <end position="87"/>
    </location>
</feature>
<dbReference type="Gene3D" id="1.25.40.20">
    <property type="entry name" value="Ankyrin repeat-containing domain"/>
    <property type="match status" value="1"/>
</dbReference>